<dbReference type="Pfam" id="PF03997">
    <property type="entry name" value="VPS28"/>
    <property type="match status" value="1"/>
</dbReference>
<proteinExistence type="inferred from homology"/>
<dbReference type="GO" id="GO:0044877">
    <property type="term" value="F:protein-containing complex binding"/>
    <property type="evidence" value="ECO:0007669"/>
    <property type="project" value="TreeGrafter"/>
</dbReference>
<evidence type="ECO:0000256" key="2">
    <source>
        <dbReference type="ARBA" id="ARBA00022448"/>
    </source>
</evidence>
<evidence type="ECO:0000313" key="7">
    <source>
        <dbReference type="EMBL" id="CAE0347538.1"/>
    </source>
</evidence>
<dbReference type="InterPro" id="IPR038358">
    <property type="entry name" value="VPS28_N_sf"/>
</dbReference>
<reference evidence="7" key="1">
    <citation type="submission" date="2021-01" db="EMBL/GenBank/DDBJ databases">
        <authorList>
            <person name="Corre E."/>
            <person name="Pelletier E."/>
            <person name="Niang G."/>
            <person name="Scheremetjew M."/>
            <person name="Finn R."/>
            <person name="Kale V."/>
            <person name="Holt S."/>
            <person name="Cochrane G."/>
            <person name="Meng A."/>
            <person name="Brown T."/>
            <person name="Cohen L."/>
        </authorList>
    </citation>
    <scope>NUCLEOTIDE SEQUENCE</scope>
    <source>
        <strain evidence="7">FSP1.4</strain>
    </source>
</reference>
<dbReference type="InterPro" id="IPR017898">
    <property type="entry name" value="VPS28_N"/>
</dbReference>
<dbReference type="InterPro" id="IPR037202">
    <property type="entry name" value="ESCRT_assembly_dom"/>
</dbReference>
<feature type="domain" description="VPS28 N-terminal" evidence="6">
    <location>
        <begin position="1"/>
        <end position="104"/>
    </location>
</feature>
<dbReference type="Gene3D" id="1.20.1440.200">
    <property type="match status" value="1"/>
</dbReference>
<name>A0A7S3NA81_9SPIT</name>
<dbReference type="PANTHER" id="PTHR12937">
    <property type="entry name" value="VACUOLAR PROTEIN SORTING 28, ISOFORM 2 VPS28"/>
    <property type="match status" value="1"/>
</dbReference>
<comment type="similarity">
    <text evidence="5">Belongs to the VPS28 family.</text>
</comment>
<comment type="subcellular location">
    <subcellularLocation>
        <location evidence="1">Endosome</location>
    </subcellularLocation>
</comment>
<sequence length="199" mass="22767">MNSALKLTTQEKAELEDLQNIYSIIRTLDALEAEHARGRVKEDEYQELCTRYITQFEQTMENMENFLSLDTFASMYNLTQCKNAIKRLKEKSPMYTGGKIGKNQAVNAFRLGTLIVNLTDYIDLDEVSVEEILPKMRDIQKLMQATPSIAREGKVVSTIDSWVEKLEGKKSIDSLNKEESTQLKIDLDDLRSSVENSML</sequence>
<dbReference type="PANTHER" id="PTHR12937:SF0">
    <property type="entry name" value="VACUOLAR PROTEIN SORTING-ASSOCIATED PROTEIN 28 HOMOLOG"/>
    <property type="match status" value="1"/>
</dbReference>
<dbReference type="PROSITE" id="PS51313">
    <property type="entry name" value="VPS28_N"/>
    <property type="match status" value="1"/>
</dbReference>
<accession>A0A7S3NA81</accession>
<dbReference type="Gene3D" id="1.20.120.1130">
    <property type="match status" value="1"/>
</dbReference>
<evidence type="ECO:0000256" key="4">
    <source>
        <dbReference type="ARBA" id="ARBA00022927"/>
    </source>
</evidence>
<dbReference type="GO" id="GO:0043328">
    <property type="term" value="P:protein transport to vacuole involved in ubiquitin-dependent protein catabolic process via the multivesicular body sorting pathway"/>
    <property type="evidence" value="ECO:0007669"/>
    <property type="project" value="TreeGrafter"/>
</dbReference>
<gene>
    <name evidence="7" type="ORF">EHAR0213_LOCUS6449</name>
</gene>
<dbReference type="AlphaFoldDB" id="A0A7S3NA81"/>
<evidence type="ECO:0000256" key="1">
    <source>
        <dbReference type="ARBA" id="ARBA00004177"/>
    </source>
</evidence>
<evidence type="ECO:0000259" key="6">
    <source>
        <dbReference type="PROSITE" id="PS51313"/>
    </source>
</evidence>
<evidence type="ECO:0000256" key="3">
    <source>
        <dbReference type="ARBA" id="ARBA00022753"/>
    </source>
</evidence>
<dbReference type="InterPro" id="IPR037206">
    <property type="entry name" value="VPS28_C_sf"/>
</dbReference>
<keyword evidence="2 5" id="KW-0813">Transport</keyword>
<dbReference type="EMBL" id="HBII01015199">
    <property type="protein sequence ID" value="CAE0347538.1"/>
    <property type="molecule type" value="Transcribed_RNA"/>
</dbReference>
<dbReference type="SUPFAM" id="SSF140111">
    <property type="entry name" value="Endosomal sorting complex assembly domain"/>
    <property type="match status" value="1"/>
</dbReference>
<protein>
    <recommendedName>
        <fullName evidence="6">VPS28 N-terminal domain-containing protein</fullName>
    </recommendedName>
</protein>
<keyword evidence="3" id="KW-0967">Endosome</keyword>
<dbReference type="GO" id="GO:0000813">
    <property type="term" value="C:ESCRT I complex"/>
    <property type="evidence" value="ECO:0007669"/>
    <property type="project" value="InterPro"/>
</dbReference>
<dbReference type="SUPFAM" id="SSF140427">
    <property type="entry name" value="VPS28 C-terminal domain-like"/>
    <property type="match status" value="1"/>
</dbReference>
<dbReference type="InterPro" id="IPR007143">
    <property type="entry name" value="Vps28"/>
</dbReference>
<organism evidence="7">
    <name type="scientific">Euplotes harpa</name>
    <dbReference type="NCBI Taxonomy" id="151035"/>
    <lineage>
        <taxon>Eukaryota</taxon>
        <taxon>Sar</taxon>
        <taxon>Alveolata</taxon>
        <taxon>Ciliophora</taxon>
        <taxon>Intramacronucleata</taxon>
        <taxon>Spirotrichea</taxon>
        <taxon>Hypotrichia</taxon>
        <taxon>Euplotida</taxon>
        <taxon>Euplotidae</taxon>
        <taxon>Euplotes</taxon>
    </lineage>
</organism>
<evidence type="ECO:0000256" key="5">
    <source>
        <dbReference type="PROSITE-ProRule" id="PRU00645"/>
    </source>
</evidence>
<keyword evidence="4 5" id="KW-0653">Protein transport</keyword>